<organism evidence="2 3">
    <name type="scientific">Campylobacter jejuni</name>
    <dbReference type="NCBI Taxonomy" id="197"/>
    <lineage>
        <taxon>Bacteria</taxon>
        <taxon>Pseudomonadati</taxon>
        <taxon>Campylobacterota</taxon>
        <taxon>Epsilonproteobacteria</taxon>
        <taxon>Campylobacterales</taxon>
        <taxon>Campylobacteraceae</taxon>
        <taxon>Campylobacter</taxon>
    </lineage>
</organism>
<dbReference type="EMBL" id="PQZD01000003">
    <property type="protein sequence ID" value="RTI48671.1"/>
    <property type="molecule type" value="Genomic_DNA"/>
</dbReference>
<name>A0A430VC79_CAMJU</name>
<reference evidence="1" key="1">
    <citation type="submission" date="2018-01" db="EMBL/GenBank/DDBJ databases">
        <authorList>
            <person name="Kovanen S."/>
            <person name="Nieminen T."/>
            <person name="Pohja-Mykra M."/>
            <person name="Raunio-Saarnisto M."/>
            <person name="Sauvala M."/>
            <person name="Fredriksson-Ahomaa M."/>
            <person name="Hanninen M.-L."/>
            <person name="Kivisto R."/>
        </authorList>
    </citation>
    <scope>NUCLEOTIDE SEQUENCE</scope>
    <source>
        <strain evidence="1">SO-26</strain>
    </source>
</reference>
<comment type="caution">
    <text evidence="2">The sequence shown here is derived from an EMBL/GenBank/DDBJ whole genome shotgun (WGS) entry which is preliminary data.</text>
</comment>
<accession>A0A430VC79</accession>
<dbReference type="Proteomes" id="UP000287197">
    <property type="component" value="Unassembled WGS sequence"/>
</dbReference>
<reference evidence="2 3" key="2">
    <citation type="journal article" date="2019" name="Appl. Environ. Microbiol.">
        <title>Population genetics and characterization of Campylobacter jejuni isolates in western jackdaws and game birds in Finland.</title>
        <authorList>
            <person name="Kovanen S."/>
            <person name="Rossi M."/>
            <person name="Pohja-Mykra M."/>
            <person name="Nieminen T."/>
            <person name="Raunio-Saarnisto M."/>
            <person name="Sauvala M."/>
            <person name="Fredriksson-Ahomaa M."/>
            <person name="Hanninen M.L."/>
            <person name="Kivisto R."/>
        </authorList>
    </citation>
    <scope>NUCLEOTIDE SEQUENCE [LARGE SCALE GENOMIC DNA]</scope>
    <source>
        <strain evidence="2 3">CB313</strain>
        <strain evidence="1">SO-26</strain>
    </source>
</reference>
<dbReference type="RefSeq" id="WP_126232543.1">
    <property type="nucleotide sequence ID" value="NZ_PQZD01000003.1"/>
</dbReference>
<protein>
    <submittedName>
        <fullName evidence="2">Uncharacterized protein</fullName>
    </submittedName>
</protein>
<dbReference type="EMBL" id="PRBV01000024">
    <property type="protein sequence ID" value="RTJ77992.1"/>
    <property type="molecule type" value="Genomic_DNA"/>
</dbReference>
<evidence type="ECO:0000313" key="1">
    <source>
        <dbReference type="EMBL" id="RTI48671.1"/>
    </source>
</evidence>
<evidence type="ECO:0000313" key="2">
    <source>
        <dbReference type="EMBL" id="RTJ77992.1"/>
    </source>
</evidence>
<gene>
    <name evidence="2" type="ORF">C3H57_09685</name>
    <name evidence="1" type="ORF">C3I27_04405</name>
</gene>
<dbReference type="AlphaFoldDB" id="A0A430VC79"/>
<dbReference type="Proteomes" id="UP000288507">
    <property type="component" value="Unassembled WGS sequence"/>
</dbReference>
<proteinExistence type="predicted"/>
<sequence length="202" mass="23340">MNRLLHHYNNEGKYIGSSSAMYKLDGEPILVDNSTLSPLPPVDMNEYSLYITKEGTWVPRRDSLDFLKKNSVLPLQEGELLVGSRLVKIPKPTPEYSFLVYDWKTDRWFYNHDKSKTEVVETLYRELVADYRLILSADTVGMKFIHKGSVMTLDKETLTKLRSEYSGKMDKLEDGINLIYSSKNISELIENYKTVKDKLDGN</sequence>
<evidence type="ECO:0000313" key="3">
    <source>
        <dbReference type="Proteomes" id="UP000288507"/>
    </source>
</evidence>